<proteinExistence type="predicted"/>
<accession>A0A8C9UET6</accession>
<dbReference type="OMA" id="FINQRTD"/>
<evidence type="ECO:0000313" key="1">
    <source>
        <dbReference type="Ensembl" id="ENSSCAP00000015449.1"/>
    </source>
</evidence>
<protein>
    <submittedName>
        <fullName evidence="1">Uncharacterized protein</fullName>
    </submittedName>
</protein>
<evidence type="ECO:0000313" key="2">
    <source>
        <dbReference type="Proteomes" id="UP000694409"/>
    </source>
</evidence>
<dbReference type="Ensembl" id="ENSSCAT00000017283.1">
    <property type="protein sequence ID" value="ENSSCAP00000015449.1"/>
    <property type="gene ID" value="ENSSCAG00000011300.1"/>
</dbReference>
<dbReference type="AlphaFoldDB" id="A0A8C9UET6"/>
<reference evidence="1" key="1">
    <citation type="submission" date="2025-08" db="UniProtKB">
        <authorList>
            <consortium name="Ensembl"/>
        </authorList>
    </citation>
    <scope>IDENTIFICATION</scope>
</reference>
<dbReference type="Proteomes" id="UP000694409">
    <property type="component" value="Unassembled WGS sequence"/>
</dbReference>
<name>A0A8C9UET6_SERCA</name>
<organism evidence="1 2">
    <name type="scientific">Serinus canaria</name>
    <name type="common">Island canary</name>
    <name type="synonym">Fringilla canaria</name>
    <dbReference type="NCBI Taxonomy" id="9135"/>
    <lineage>
        <taxon>Eukaryota</taxon>
        <taxon>Metazoa</taxon>
        <taxon>Chordata</taxon>
        <taxon>Craniata</taxon>
        <taxon>Vertebrata</taxon>
        <taxon>Euteleostomi</taxon>
        <taxon>Archelosauria</taxon>
        <taxon>Archosauria</taxon>
        <taxon>Dinosauria</taxon>
        <taxon>Saurischia</taxon>
        <taxon>Theropoda</taxon>
        <taxon>Coelurosauria</taxon>
        <taxon>Aves</taxon>
        <taxon>Neognathae</taxon>
        <taxon>Neoaves</taxon>
        <taxon>Telluraves</taxon>
        <taxon>Australaves</taxon>
        <taxon>Passeriformes</taxon>
        <taxon>Passeroidea</taxon>
        <taxon>Fringillidae</taxon>
        <taxon>Carduelinae</taxon>
        <taxon>Serinus</taxon>
    </lineage>
</organism>
<keyword evidence="2" id="KW-1185">Reference proteome</keyword>
<dbReference type="GeneTree" id="ENSGT00960000189558"/>
<reference evidence="1" key="2">
    <citation type="submission" date="2025-09" db="UniProtKB">
        <authorList>
            <consortium name="Ensembl"/>
        </authorList>
    </citation>
    <scope>IDENTIFICATION</scope>
</reference>
<sequence>MTSIFHQPVLGVHIMSHQNSVFIAFINQRTDPAKVGSIPVSESSHSLRRLPQPSLVHCGYTDITQIYTLTLCNEKTNLSSFLPLNSLLQEILRH</sequence>